<reference evidence="4" key="1">
    <citation type="submission" date="2020-03" db="EMBL/GenBank/DDBJ databases">
        <title>Solimonas marina sp. nov., isolated from deep seawater of the Pacific Ocean.</title>
        <authorList>
            <person name="Liu X."/>
            <person name="Lai Q."/>
            <person name="Sun F."/>
            <person name="Gai Y."/>
            <person name="Li G."/>
            <person name="Shao Z."/>
        </authorList>
    </citation>
    <scope>NUCLEOTIDE SEQUENCE</scope>
    <source>
        <strain evidence="4">C16B3</strain>
    </source>
</reference>
<dbReference type="PANTHER" id="PTHR46401">
    <property type="entry name" value="GLYCOSYLTRANSFERASE WBBK-RELATED"/>
    <property type="match status" value="1"/>
</dbReference>
<dbReference type="CDD" id="cd03809">
    <property type="entry name" value="GT4_MtfB-like"/>
    <property type="match status" value="1"/>
</dbReference>
<dbReference type="InterPro" id="IPR001296">
    <property type="entry name" value="Glyco_trans_1"/>
</dbReference>
<evidence type="ECO:0000313" key="4">
    <source>
        <dbReference type="EMBL" id="NKF21891.1"/>
    </source>
</evidence>
<dbReference type="GO" id="GO:0009103">
    <property type="term" value="P:lipopolysaccharide biosynthetic process"/>
    <property type="evidence" value="ECO:0007669"/>
    <property type="project" value="TreeGrafter"/>
</dbReference>
<dbReference type="Pfam" id="PF00534">
    <property type="entry name" value="Glycos_transf_1"/>
    <property type="match status" value="1"/>
</dbReference>
<dbReference type="EMBL" id="JAAVXB010000002">
    <property type="protein sequence ID" value="NKF21891.1"/>
    <property type="molecule type" value="Genomic_DNA"/>
</dbReference>
<dbReference type="SUPFAM" id="SSF53756">
    <property type="entry name" value="UDP-Glycosyltransferase/glycogen phosphorylase"/>
    <property type="match status" value="1"/>
</dbReference>
<dbReference type="InterPro" id="IPR028098">
    <property type="entry name" value="Glyco_trans_4-like_N"/>
</dbReference>
<dbReference type="GO" id="GO:0016757">
    <property type="term" value="F:glycosyltransferase activity"/>
    <property type="evidence" value="ECO:0007669"/>
    <property type="project" value="InterPro"/>
</dbReference>
<evidence type="ECO:0000313" key="5">
    <source>
        <dbReference type="Proteomes" id="UP000653472"/>
    </source>
</evidence>
<comment type="caution">
    <text evidence="4">The sequence shown here is derived from an EMBL/GenBank/DDBJ whole genome shotgun (WGS) entry which is preliminary data.</text>
</comment>
<keyword evidence="1" id="KW-0808">Transferase</keyword>
<evidence type="ECO:0000259" key="2">
    <source>
        <dbReference type="Pfam" id="PF00534"/>
    </source>
</evidence>
<dbReference type="Gene3D" id="3.40.50.2000">
    <property type="entry name" value="Glycogen Phosphorylase B"/>
    <property type="match status" value="2"/>
</dbReference>
<dbReference type="RefSeq" id="WP_168147113.1">
    <property type="nucleotide sequence ID" value="NZ_JAAVXB010000002.1"/>
</dbReference>
<evidence type="ECO:0000259" key="3">
    <source>
        <dbReference type="Pfam" id="PF13439"/>
    </source>
</evidence>
<protein>
    <submittedName>
        <fullName evidence="4">Glycosyltransferase family 4 protein</fullName>
    </submittedName>
</protein>
<organism evidence="4 5">
    <name type="scientific">Solimonas marina</name>
    <dbReference type="NCBI Taxonomy" id="2714601"/>
    <lineage>
        <taxon>Bacteria</taxon>
        <taxon>Pseudomonadati</taxon>
        <taxon>Pseudomonadota</taxon>
        <taxon>Gammaproteobacteria</taxon>
        <taxon>Nevskiales</taxon>
        <taxon>Nevskiaceae</taxon>
        <taxon>Solimonas</taxon>
    </lineage>
</organism>
<sequence>MTIFFDQRWDDATGIGRFCREVKQRLPELIDMPLTGNPAAPADVLRMTWFMLRQPDSLAISPGYNAPFFSLNRYVLTVHDLNHLDLPDNSDWRKRLYYRLILRRACRKAAKVLTVSEFSRRRIIDWAGTSEDQVICVGNGVSEIFLQGEQNDVSRPADDGFLFCVGNRKKHKNEKMAIAALAALQEYPRLQLIFSGSPSDELLREAVRLNVAPRIQFTGKLSEEQLRDYYCRAAVLVFPSRYEGFGLPAVEAMAVGCPVIASNTTALGEIVGGAGALILPDQPWTLVSSLKVILNSPARRKELQSLGHDRARKYSWDNVAGRIKKELSVIN</sequence>
<feature type="domain" description="Glycosyl transferase family 1" evidence="2">
    <location>
        <begin position="154"/>
        <end position="304"/>
    </location>
</feature>
<dbReference type="AlphaFoldDB" id="A0A970B8Z3"/>
<proteinExistence type="predicted"/>
<accession>A0A970B8Z3</accession>
<dbReference type="Proteomes" id="UP000653472">
    <property type="component" value="Unassembled WGS sequence"/>
</dbReference>
<name>A0A970B8Z3_9GAMM</name>
<keyword evidence="5" id="KW-1185">Reference proteome</keyword>
<gene>
    <name evidence="4" type="ORF">G7Y82_06140</name>
</gene>
<feature type="domain" description="Glycosyltransferase subfamily 4-like N-terminal" evidence="3">
    <location>
        <begin position="73"/>
        <end position="141"/>
    </location>
</feature>
<dbReference type="Pfam" id="PF13439">
    <property type="entry name" value="Glyco_transf_4"/>
    <property type="match status" value="1"/>
</dbReference>
<evidence type="ECO:0000256" key="1">
    <source>
        <dbReference type="ARBA" id="ARBA00022679"/>
    </source>
</evidence>
<dbReference type="PANTHER" id="PTHR46401:SF2">
    <property type="entry name" value="GLYCOSYLTRANSFERASE WBBK-RELATED"/>
    <property type="match status" value="1"/>
</dbReference>